<reference evidence="2" key="1">
    <citation type="submission" date="2022-07" db="EMBL/GenBank/DDBJ databases">
        <authorList>
            <person name="Trinca V."/>
            <person name="Uliana J.V.C."/>
            <person name="Torres T.T."/>
            <person name="Ward R.J."/>
            <person name="Monesi N."/>
        </authorList>
    </citation>
    <scope>NUCLEOTIDE SEQUENCE</scope>
    <source>
        <strain evidence="2">HSMRA1968</strain>
        <tissue evidence="2">Whole embryos</tissue>
    </source>
</reference>
<gene>
    <name evidence="2" type="ORF">Bhyg_02535</name>
</gene>
<sequence>MEASVERTDSQKSQNNGPRVSFNRDVHVKRIEQLKIAYGHFAQNTFLFDLFLPI</sequence>
<name>A0A9Q0NBL1_9DIPT</name>
<feature type="compositionally biased region" description="Basic and acidic residues" evidence="1">
    <location>
        <begin position="1"/>
        <end position="10"/>
    </location>
</feature>
<proteinExistence type="predicted"/>
<dbReference type="Proteomes" id="UP001151699">
    <property type="component" value="Chromosome A"/>
</dbReference>
<feature type="region of interest" description="Disordered" evidence="1">
    <location>
        <begin position="1"/>
        <end position="22"/>
    </location>
</feature>
<keyword evidence="3" id="KW-1185">Reference proteome</keyword>
<dbReference type="OrthoDB" id="8069587at2759"/>
<evidence type="ECO:0000313" key="2">
    <source>
        <dbReference type="EMBL" id="KAJ6647313.1"/>
    </source>
</evidence>
<protein>
    <submittedName>
        <fullName evidence="2">Uncharacterized protein</fullName>
    </submittedName>
</protein>
<dbReference type="AlphaFoldDB" id="A0A9Q0NBL1"/>
<evidence type="ECO:0000256" key="1">
    <source>
        <dbReference type="SAM" id="MobiDB-lite"/>
    </source>
</evidence>
<comment type="caution">
    <text evidence="2">The sequence shown here is derived from an EMBL/GenBank/DDBJ whole genome shotgun (WGS) entry which is preliminary data.</text>
</comment>
<organism evidence="2 3">
    <name type="scientific">Pseudolycoriella hygida</name>
    <dbReference type="NCBI Taxonomy" id="35572"/>
    <lineage>
        <taxon>Eukaryota</taxon>
        <taxon>Metazoa</taxon>
        <taxon>Ecdysozoa</taxon>
        <taxon>Arthropoda</taxon>
        <taxon>Hexapoda</taxon>
        <taxon>Insecta</taxon>
        <taxon>Pterygota</taxon>
        <taxon>Neoptera</taxon>
        <taxon>Endopterygota</taxon>
        <taxon>Diptera</taxon>
        <taxon>Nematocera</taxon>
        <taxon>Sciaroidea</taxon>
        <taxon>Sciaridae</taxon>
        <taxon>Pseudolycoriella</taxon>
    </lineage>
</organism>
<dbReference type="EMBL" id="WJQU01000001">
    <property type="protein sequence ID" value="KAJ6647313.1"/>
    <property type="molecule type" value="Genomic_DNA"/>
</dbReference>
<accession>A0A9Q0NBL1</accession>
<evidence type="ECO:0000313" key="3">
    <source>
        <dbReference type="Proteomes" id="UP001151699"/>
    </source>
</evidence>